<name>A0A3M0IAZ5_9ACTN</name>
<dbReference type="EMBL" id="PENI01000006">
    <property type="protein sequence ID" value="RMB85592.1"/>
    <property type="molecule type" value="Genomic_DNA"/>
</dbReference>
<accession>A0A3M0IAZ5</accession>
<evidence type="ECO:0000313" key="1">
    <source>
        <dbReference type="EMBL" id="RMB85592.1"/>
    </source>
</evidence>
<comment type="caution">
    <text evidence="1">The sequence shown here is derived from an EMBL/GenBank/DDBJ whole genome shotgun (WGS) entry which is preliminary data.</text>
</comment>
<gene>
    <name evidence="1" type="ORF">CTZ28_12430</name>
</gene>
<evidence type="ECO:0000313" key="2">
    <source>
        <dbReference type="Proteomes" id="UP000270471"/>
    </source>
</evidence>
<dbReference type="Proteomes" id="UP000270471">
    <property type="component" value="Unassembled WGS sequence"/>
</dbReference>
<protein>
    <submittedName>
        <fullName evidence="1">Uncharacterized protein</fullName>
    </submittedName>
</protein>
<sequence>MTGPEHYTRAEQLLREVRDGHQEGTDVAAILAAAQAHSTLALAAATALNDHSADEGGMPLLDHRAWAEAAGVWKPKSKGATA</sequence>
<dbReference type="RefSeq" id="WP_121889414.1">
    <property type="nucleotide sequence ID" value="NZ_PENI01000006.1"/>
</dbReference>
<dbReference type="AlphaFoldDB" id="A0A3M0IAZ5"/>
<organism evidence="1 2">
    <name type="scientific">Streptomyces shenzhenensis</name>
    <dbReference type="NCBI Taxonomy" id="943815"/>
    <lineage>
        <taxon>Bacteria</taxon>
        <taxon>Bacillati</taxon>
        <taxon>Actinomycetota</taxon>
        <taxon>Actinomycetes</taxon>
        <taxon>Kitasatosporales</taxon>
        <taxon>Streptomycetaceae</taxon>
        <taxon>Streptomyces</taxon>
    </lineage>
</organism>
<keyword evidence="2" id="KW-1185">Reference proteome</keyword>
<reference evidence="1 2" key="1">
    <citation type="submission" date="2017-11" db="EMBL/GenBank/DDBJ databases">
        <title>Draft genome of actinobacteria isolated from guarana (Paullinia cupana (Mart.) Ducke.</title>
        <authorList>
            <person name="Siqueira K.A."/>
            <person name="Liotti R.G."/>
            <person name="Mendes T.A.O."/>
            <person name="Soares M.A."/>
        </authorList>
    </citation>
    <scope>NUCLEOTIDE SEQUENCE [LARGE SCALE GENOMIC DNA]</scope>
    <source>
        <strain evidence="1 2">193</strain>
    </source>
</reference>
<proteinExistence type="predicted"/>